<dbReference type="STRING" id="356882.A0A423WI91"/>
<dbReference type="OrthoDB" id="2128042at2759"/>
<evidence type="ECO:0000313" key="4">
    <source>
        <dbReference type="Proteomes" id="UP000283895"/>
    </source>
</evidence>
<gene>
    <name evidence="3" type="ORF">VMCG_05810</name>
</gene>
<feature type="compositionally biased region" description="Polar residues" evidence="1">
    <location>
        <begin position="419"/>
        <end position="442"/>
    </location>
</feature>
<dbReference type="PRINTS" id="PR01217">
    <property type="entry name" value="PRICHEXTENSN"/>
</dbReference>
<feature type="compositionally biased region" description="Pro residues" evidence="1">
    <location>
        <begin position="396"/>
        <end position="405"/>
    </location>
</feature>
<evidence type="ECO:0000256" key="2">
    <source>
        <dbReference type="SAM" id="Phobius"/>
    </source>
</evidence>
<feature type="region of interest" description="Disordered" evidence="1">
    <location>
        <begin position="387"/>
        <end position="787"/>
    </location>
</feature>
<dbReference type="AlphaFoldDB" id="A0A423WI91"/>
<feature type="compositionally biased region" description="Polar residues" evidence="1">
    <location>
        <begin position="752"/>
        <end position="761"/>
    </location>
</feature>
<proteinExistence type="predicted"/>
<feature type="compositionally biased region" description="Pro residues" evidence="1">
    <location>
        <begin position="443"/>
        <end position="453"/>
    </location>
</feature>
<comment type="caution">
    <text evidence="3">The sequence shown here is derived from an EMBL/GenBank/DDBJ whole genome shotgun (WGS) entry which is preliminary data.</text>
</comment>
<dbReference type="Proteomes" id="UP000283895">
    <property type="component" value="Unassembled WGS sequence"/>
</dbReference>
<keyword evidence="4" id="KW-1185">Reference proteome</keyword>
<name>A0A423WI91_9PEZI</name>
<feature type="transmembrane region" description="Helical" evidence="2">
    <location>
        <begin position="80"/>
        <end position="98"/>
    </location>
</feature>
<dbReference type="InterPro" id="IPR031606">
    <property type="entry name" value="Kch1/2"/>
</dbReference>
<reference evidence="3 4" key="1">
    <citation type="submission" date="2015-09" db="EMBL/GenBank/DDBJ databases">
        <title>Host preference determinants of Valsa canker pathogens revealed by comparative genomics.</title>
        <authorList>
            <person name="Yin Z."/>
            <person name="Huang L."/>
        </authorList>
    </citation>
    <scope>NUCLEOTIDE SEQUENCE [LARGE SCALE GENOMIC DNA]</scope>
    <source>
        <strain evidence="3 4">03-1</strain>
    </source>
</reference>
<dbReference type="GO" id="GO:0015079">
    <property type="term" value="F:potassium ion transmembrane transporter activity"/>
    <property type="evidence" value="ECO:0007669"/>
    <property type="project" value="InterPro"/>
</dbReference>
<accession>A0A423WI91</accession>
<keyword evidence="2" id="KW-1133">Transmembrane helix</keyword>
<organism evidence="3 4">
    <name type="scientific">Cytospora schulzeri</name>
    <dbReference type="NCBI Taxonomy" id="448051"/>
    <lineage>
        <taxon>Eukaryota</taxon>
        <taxon>Fungi</taxon>
        <taxon>Dikarya</taxon>
        <taxon>Ascomycota</taxon>
        <taxon>Pezizomycotina</taxon>
        <taxon>Sordariomycetes</taxon>
        <taxon>Sordariomycetidae</taxon>
        <taxon>Diaporthales</taxon>
        <taxon>Cytosporaceae</taxon>
        <taxon>Cytospora</taxon>
    </lineage>
</organism>
<dbReference type="Pfam" id="PF16944">
    <property type="entry name" value="KCH"/>
    <property type="match status" value="1"/>
</dbReference>
<sequence length="787" mass="86790">MGCMSHRRSNVEIRPEQKWDFIQLNDFKAESFFTYLAYGYLYFSLIISTAVYAVDSFTAVNLLAFNKWSSEIQPAVSFDITKWIFAICIILSIINLGYEHIRALRIMKRGSVAESYLDNLAVRLESTRMGSGKGWRRFLVFAELTKSKKGAEYIALFTYFSFQSWIRVIFCSGPRQAVNGLTLYSVYTAKLAVNGDNFEDGMVDFFDKIKALAEQDYRQALILSGMLFTTVIWIFSIISLLIASMFFVFFLWGWIPREDGGLSGYCERKINKRLMKIVSTKIDAAIADQERQRKRAELRAAKKTGEMPPEERKATLPKLMPPSEEKFPGMPMINRNDTMATLPVYTSRPGTPNGGGGQGFELDQMPVLNRTGTGTSTTSSRAPLLKSGAEMGRSSPAPPLPPLPVMKPSLAGGPPPLQRVQTNQSSFGGSYTQTPSTYSPENNFPPMPHPVRSPPSTSMNPYGMPPRSNTTPAPRGTFDDYSPTGRASPAPPRQMASRPTFDEYNDGTNQAPSAIPPSFYPQRGQTQSPRPMAPPYGPQRGYPGGQGGYPMRNATGPLPNRGPPGPQPQRNITAPLPQPGIQRQGTGEFRTLTPVQQGPPPPMPQLQRTMTAPVPQPGIQRQGTGEFRAMTPHDQYDALNGYFDAPEPSQAQGYPGPALDDYFDRPGTALSQRSMGSPPRMSRQPTLPNVGVELPMDSPPQLSRQPTLPNVGSEQAMDSPPRLDRQPTLPNVGVEQAMDSPPQLSRRPTYGSEDSVNSPAQATREPTYGNGWMSDLEGQRGTPGPRY</sequence>
<feature type="compositionally biased region" description="Basic and acidic residues" evidence="1">
    <location>
        <begin position="294"/>
        <end position="314"/>
    </location>
</feature>
<feature type="transmembrane region" description="Helical" evidence="2">
    <location>
        <begin position="227"/>
        <end position="255"/>
    </location>
</feature>
<feature type="region of interest" description="Disordered" evidence="1">
    <location>
        <begin position="294"/>
        <end position="332"/>
    </location>
</feature>
<dbReference type="PANTHER" id="PTHR36424">
    <property type="entry name" value="PHEROMONE-REGULATED MEMBRANE PROTEIN 6"/>
    <property type="match status" value="1"/>
</dbReference>
<dbReference type="EMBL" id="LKEA01000016">
    <property type="protein sequence ID" value="ROW03027.1"/>
    <property type="molecule type" value="Genomic_DNA"/>
</dbReference>
<feature type="transmembrane region" description="Helical" evidence="2">
    <location>
        <begin position="32"/>
        <end position="54"/>
    </location>
</feature>
<dbReference type="GO" id="GO:0005886">
    <property type="term" value="C:plasma membrane"/>
    <property type="evidence" value="ECO:0007669"/>
    <property type="project" value="InterPro"/>
</dbReference>
<evidence type="ECO:0000313" key="3">
    <source>
        <dbReference type="EMBL" id="ROW03027.1"/>
    </source>
</evidence>
<evidence type="ECO:0000256" key="1">
    <source>
        <dbReference type="SAM" id="MobiDB-lite"/>
    </source>
</evidence>
<keyword evidence="2" id="KW-0472">Membrane</keyword>
<dbReference type="PANTHER" id="PTHR36424:SF1">
    <property type="entry name" value="LOW AFFINITY K(+) TRANSPORTER 1-RELATED"/>
    <property type="match status" value="1"/>
</dbReference>
<feature type="compositionally biased region" description="Polar residues" evidence="1">
    <location>
        <begin position="700"/>
        <end position="713"/>
    </location>
</feature>
<protein>
    <recommendedName>
        <fullName evidence="5">Pheromone-regulated membrane protein</fullName>
    </recommendedName>
</protein>
<evidence type="ECO:0008006" key="5">
    <source>
        <dbReference type="Google" id="ProtNLM"/>
    </source>
</evidence>
<keyword evidence="2" id="KW-0812">Transmembrane</keyword>